<dbReference type="GeneID" id="93847774"/>
<dbReference type="Pfam" id="PF13563">
    <property type="entry name" value="2_5_RNA_ligase2"/>
    <property type="match status" value="1"/>
</dbReference>
<evidence type="ECO:0000313" key="1">
    <source>
        <dbReference type="EMBL" id="KIC77537.1"/>
    </source>
</evidence>
<dbReference type="AlphaFoldDB" id="A0A0C1KF55"/>
<dbReference type="RefSeq" id="WP_006269982.1">
    <property type="nucleotide sequence ID" value="NZ_CAJPUH010000009.1"/>
</dbReference>
<protein>
    <recommendedName>
        <fullName evidence="3">2'-5' RNA ligase family protein</fullName>
    </recommendedName>
</protein>
<evidence type="ECO:0008006" key="3">
    <source>
        <dbReference type="Google" id="ProtNLM"/>
    </source>
</evidence>
<gene>
    <name evidence="1" type="ORF">RN79_07500</name>
</gene>
<dbReference type="InterPro" id="IPR009097">
    <property type="entry name" value="Cyclic_Pdiesterase"/>
</dbReference>
<dbReference type="Gene3D" id="3.90.1140.10">
    <property type="entry name" value="Cyclic phosphodiesterase"/>
    <property type="match status" value="1"/>
</dbReference>
<dbReference type="EMBL" id="JWIY01000003">
    <property type="protein sequence ID" value="KIC77537.1"/>
    <property type="molecule type" value="Genomic_DNA"/>
</dbReference>
<organism evidence="1 2">
    <name type="scientific">Streptococcus constellatus</name>
    <dbReference type="NCBI Taxonomy" id="76860"/>
    <lineage>
        <taxon>Bacteria</taxon>
        <taxon>Bacillati</taxon>
        <taxon>Bacillota</taxon>
        <taxon>Bacilli</taxon>
        <taxon>Lactobacillales</taxon>
        <taxon>Streptococcaceae</taxon>
        <taxon>Streptococcus</taxon>
        <taxon>Streptococcus anginosus group</taxon>
    </lineage>
</organism>
<dbReference type="OrthoDB" id="463286at2"/>
<comment type="caution">
    <text evidence="1">The sequence shown here is derived from an EMBL/GenBank/DDBJ whole genome shotgun (WGS) entry which is preliminary data.</text>
</comment>
<dbReference type="SUPFAM" id="SSF55144">
    <property type="entry name" value="LigT-like"/>
    <property type="match status" value="1"/>
</dbReference>
<dbReference type="Proteomes" id="UP000031339">
    <property type="component" value="Unassembled WGS sequence"/>
</dbReference>
<proteinExistence type="predicted"/>
<evidence type="ECO:0000313" key="2">
    <source>
        <dbReference type="Proteomes" id="UP000031339"/>
    </source>
</evidence>
<accession>A0A0C1KF55</accession>
<sequence>MNFSSISSFLGSSIVTLNPVKTSELTAFHAELHKKIASYVDQSSSYLLENWVPHVTLANRVPKEKMGSALPSLFCSLSICLRNPDGIKTDKDRK</sequence>
<reference evidence="1 2" key="1">
    <citation type="submission" date="2014-12" db="EMBL/GenBank/DDBJ databases">
        <title>Partial genome sequence of Streptococcus constellatus KCOM 1650 (= ChDC B144).</title>
        <authorList>
            <person name="Kook J.-K."/>
            <person name="Park S.-N."/>
            <person name="Lim Y.K."/>
            <person name="Jo E."/>
        </authorList>
    </citation>
    <scope>NUCLEOTIDE SEQUENCE [LARGE SCALE GENOMIC DNA]</scope>
    <source>
        <strain evidence="1 2">KCOM 1650</strain>
    </source>
</reference>
<name>A0A0C1KF55_STRCV</name>